<name>A0A9X8GSS0_9BURK</name>
<dbReference type="EMBL" id="QXMN01000056">
    <property type="protein sequence ID" value="RIX74008.1"/>
    <property type="molecule type" value="Genomic_DNA"/>
</dbReference>
<sequence>MKNIPHERHATKERWTSDEEFKRLLKLISEGFPATEWIALCPALKHPFAEREVSDLKGIPLDSRRIGAMDLSDSFLNGSSFVASELEGTGFQWSLLSDASFVGAILRLVQMSPVFGERVDFSGAELRQVFAAESKLTDSTFDRATLDVVDFSGADLSRTSFVNATAKGCRFDHGSLEGADFSNAELVDCNMRRSTPIAGRFTGTTLRSCDMSGADFRFADFTGAQLIGGKFGVIENNGKFFPTRFDDTPQMRRLVAISQIAGSDEIEWSPTSHSKYFSGRAKAGDPCSQTGWWRTLAMVGSRRYFKEGEVMPLIEDSDYGSTIWQWDLDQSAPKL</sequence>
<dbReference type="PANTHER" id="PTHR14136">
    <property type="entry name" value="BTB_POZ DOMAIN-CONTAINING PROTEIN KCTD9"/>
    <property type="match status" value="1"/>
</dbReference>
<dbReference type="Proteomes" id="UP000265619">
    <property type="component" value="Unassembled WGS sequence"/>
</dbReference>
<gene>
    <name evidence="1" type="ORF">D3H34_28100</name>
</gene>
<dbReference type="PANTHER" id="PTHR14136:SF17">
    <property type="entry name" value="BTB_POZ DOMAIN-CONTAINING PROTEIN KCTD9"/>
    <property type="match status" value="1"/>
</dbReference>
<proteinExistence type="predicted"/>
<dbReference type="Gene3D" id="2.160.20.80">
    <property type="entry name" value="E3 ubiquitin-protein ligase SopA"/>
    <property type="match status" value="1"/>
</dbReference>
<accession>A0A9X8GSS0</accession>
<reference evidence="1 2" key="1">
    <citation type="submission" date="2018-09" db="EMBL/GenBank/DDBJ databases">
        <title>Acidovorax cavernicola nov. sp. isolated from Gruta de las Maravillas (Aracena, Spain).</title>
        <authorList>
            <person name="Jurado V."/>
            <person name="Gutierrez-Patricio S."/>
            <person name="Gonzalez-Pimentel J.L."/>
            <person name="Miller A.Z."/>
            <person name="Laiz L."/>
            <person name="Saiz-Jimenez C."/>
        </authorList>
    </citation>
    <scope>NUCLEOTIDE SEQUENCE [LARGE SCALE GENOMIC DNA]</scope>
    <source>
        <strain evidence="1 2">1011MAR4D40.2</strain>
    </source>
</reference>
<dbReference type="Pfam" id="PF00805">
    <property type="entry name" value="Pentapeptide"/>
    <property type="match status" value="2"/>
</dbReference>
<dbReference type="InterPro" id="IPR001646">
    <property type="entry name" value="5peptide_repeat"/>
</dbReference>
<dbReference type="SUPFAM" id="SSF141571">
    <property type="entry name" value="Pentapeptide repeat-like"/>
    <property type="match status" value="1"/>
</dbReference>
<evidence type="ECO:0000313" key="1">
    <source>
        <dbReference type="EMBL" id="RIX74008.1"/>
    </source>
</evidence>
<comment type="caution">
    <text evidence="1">The sequence shown here is derived from an EMBL/GenBank/DDBJ whole genome shotgun (WGS) entry which is preliminary data.</text>
</comment>
<dbReference type="InterPro" id="IPR051082">
    <property type="entry name" value="Pentapeptide-BTB/POZ_domain"/>
</dbReference>
<evidence type="ECO:0000313" key="2">
    <source>
        <dbReference type="Proteomes" id="UP000265619"/>
    </source>
</evidence>
<organism evidence="1 2">
    <name type="scientific">Acidovorax cavernicola</name>
    <dbReference type="NCBI Taxonomy" id="1675792"/>
    <lineage>
        <taxon>Bacteria</taxon>
        <taxon>Pseudomonadati</taxon>
        <taxon>Pseudomonadota</taxon>
        <taxon>Betaproteobacteria</taxon>
        <taxon>Burkholderiales</taxon>
        <taxon>Comamonadaceae</taxon>
        <taxon>Acidovorax</taxon>
    </lineage>
</organism>
<dbReference type="AlphaFoldDB" id="A0A9X8GSS0"/>
<keyword evidence="2" id="KW-1185">Reference proteome</keyword>
<protein>
    <submittedName>
        <fullName evidence="1">Pentapeptide repeat-containing protein</fullName>
    </submittedName>
</protein>